<dbReference type="Proteomes" id="UP000001887">
    <property type="component" value="Chromosome"/>
</dbReference>
<feature type="region of interest" description="Disordered" evidence="1">
    <location>
        <begin position="146"/>
        <end position="167"/>
    </location>
</feature>
<dbReference type="eggNOG" id="ENOG5033MBE">
    <property type="taxonomic scope" value="Bacteria"/>
</dbReference>
<dbReference type="EMBL" id="CP001848">
    <property type="protein sequence ID" value="ADB15929.1"/>
    <property type="molecule type" value="Genomic_DNA"/>
</dbReference>
<proteinExistence type="predicted"/>
<dbReference type="STRING" id="530564.Psta_1251"/>
<dbReference type="KEGG" id="psl:Psta_1251"/>
<organism evidence="2 3">
    <name type="scientific">Pirellula staleyi (strain ATCC 27377 / DSM 6068 / ICPB 4128)</name>
    <name type="common">Pirella staleyi</name>
    <dbReference type="NCBI Taxonomy" id="530564"/>
    <lineage>
        <taxon>Bacteria</taxon>
        <taxon>Pseudomonadati</taxon>
        <taxon>Planctomycetota</taxon>
        <taxon>Planctomycetia</taxon>
        <taxon>Pirellulales</taxon>
        <taxon>Pirellulaceae</taxon>
        <taxon>Pirellula</taxon>
    </lineage>
</organism>
<dbReference type="PROSITE" id="PS51257">
    <property type="entry name" value="PROKAR_LIPOPROTEIN"/>
    <property type="match status" value="1"/>
</dbReference>
<dbReference type="AlphaFoldDB" id="D2QW54"/>
<keyword evidence="3" id="KW-1185">Reference proteome</keyword>
<dbReference type="OrthoDB" id="278759at2"/>
<evidence type="ECO:0000256" key="1">
    <source>
        <dbReference type="SAM" id="MobiDB-lite"/>
    </source>
</evidence>
<evidence type="ECO:0000313" key="2">
    <source>
        <dbReference type="EMBL" id="ADB15929.1"/>
    </source>
</evidence>
<reference evidence="2 3" key="1">
    <citation type="journal article" date="2009" name="Stand. Genomic Sci.">
        <title>Complete genome sequence of Pirellula staleyi type strain (ATCC 27377).</title>
        <authorList>
            <person name="Clum A."/>
            <person name="Tindall B.J."/>
            <person name="Sikorski J."/>
            <person name="Ivanova N."/>
            <person name="Mavrommatis K."/>
            <person name="Lucas S."/>
            <person name="Glavina del Rio T."/>
            <person name="Nolan M."/>
            <person name="Chen F."/>
            <person name="Tice H."/>
            <person name="Pitluck S."/>
            <person name="Cheng J.F."/>
            <person name="Chertkov O."/>
            <person name="Brettin T."/>
            <person name="Han C."/>
            <person name="Detter J.C."/>
            <person name="Kuske C."/>
            <person name="Bruce D."/>
            <person name="Goodwin L."/>
            <person name="Ovchinikova G."/>
            <person name="Pati A."/>
            <person name="Mikhailova N."/>
            <person name="Chen A."/>
            <person name="Palaniappan K."/>
            <person name="Land M."/>
            <person name="Hauser L."/>
            <person name="Chang Y.J."/>
            <person name="Jeffries C.D."/>
            <person name="Chain P."/>
            <person name="Rohde M."/>
            <person name="Goker M."/>
            <person name="Bristow J."/>
            <person name="Eisen J.A."/>
            <person name="Markowitz V."/>
            <person name="Hugenholtz P."/>
            <person name="Kyrpides N.C."/>
            <person name="Klenk H.P."/>
            <person name="Lapidus A."/>
        </authorList>
    </citation>
    <scope>NUCLEOTIDE SEQUENCE [LARGE SCALE GENOMIC DNA]</scope>
    <source>
        <strain evidence="3">ATCC 27377 / DSM 6068 / ICPB 4128</strain>
    </source>
</reference>
<dbReference type="HOGENOM" id="CLU_1640521_0_0_0"/>
<gene>
    <name evidence="2" type="ordered locus">Psta_1251</name>
</gene>
<sequence length="167" mass="18359" precursor="true">MHRTLCARSMGRIGAGIATLLTALLVALAGCSSTESAHDDHLEHHVPEHRPRDLRRAIVQIDLRYRAVTAAMKSSQPTADDQLKMLLDIVRWLPEIAGDSDLAETPWNEVDAVSQQLAEGLEQASSAQTLERLVALEPLVKRSLERLEQAAAQMPPDKQPSSESRDP</sequence>
<accession>D2QW54</accession>
<evidence type="ECO:0000313" key="3">
    <source>
        <dbReference type="Proteomes" id="UP000001887"/>
    </source>
</evidence>
<name>D2QW54_PIRSD</name>
<protein>
    <submittedName>
        <fullName evidence="2">Uncharacterized protein</fullName>
    </submittedName>
</protein>